<dbReference type="InterPro" id="IPR032808">
    <property type="entry name" value="DoxX"/>
</dbReference>
<name>A0A916Z8G7_9BACT</name>
<evidence type="ECO:0000256" key="5">
    <source>
        <dbReference type="SAM" id="Phobius"/>
    </source>
</evidence>
<evidence type="ECO:0000313" key="7">
    <source>
        <dbReference type="Proteomes" id="UP000609064"/>
    </source>
</evidence>
<reference evidence="6" key="2">
    <citation type="submission" date="2020-09" db="EMBL/GenBank/DDBJ databases">
        <authorList>
            <person name="Sun Q."/>
            <person name="Zhou Y."/>
        </authorList>
    </citation>
    <scope>NUCLEOTIDE SEQUENCE</scope>
    <source>
        <strain evidence="6">CGMCC 1.15958</strain>
    </source>
</reference>
<comment type="subcellular location">
    <subcellularLocation>
        <location evidence="1">Membrane</location>
        <topology evidence="1">Multi-pass membrane protein</topology>
    </subcellularLocation>
</comment>
<feature type="transmembrane region" description="Helical" evidence="5">
    <location>
        <begin position="70"/>
        <end position="91"/>
    </location>
</feature>
<keyword evidence="3 5" id="KW-1133">Transmembrane helix</keyword>
<dbReference type="GO" id="GO:0016020">
    <property type="term" value="C:membrane"/>
    <property type="evidence" value="ECO:0007669"/>
    <property type="project" value="UniProtKB-SubCell"/>
</dbReference>
<feature type="transmembrane region" description="Helical" evidence="5">
    <location>
        <begin position="97"/>
        <end position="118"/>
    </location>
</feature>
<dbReference type="RefSeq" id="WP_188770591.1">
    <property type="nucleotide sequence ID" value="NZ_BMKK01000015.1"/>
</dbReference>
<feature type="transmembrane region" description="Helical" evidence="5">
    <location>
        <begin position="7"/>
        <end position="25"/>
    </location>
</feature>
<proteinExistence type="predicted"/>
<protein>
    <recommendedName>
        <fullName evidence="8">DoxX family protein</fullName>
    </recommendedName>
</protein>
<organism evidence="6 7">
    <name type="scientific">Emticicia aquatilis</name>
    <dbReference type="NCBI Taxonomy" id="1537369"/>
    <lineage>
        <taxon>Bacteria</taxon>
        <taxon>Pseudomonadati</taxon>
        <taxon>Bacteroidota</taxon>
        <taxon>Cytophagia</taxon>
        <taxon>Cytophagales</taxon>
        <taxon>Leadbetterellaceae</taxon>
        <taxon>Emticicia</taxon>
    </lineage>
</organism>
<gene>
    <name evidence="6" type="ORF">GCM10011514_49570</name>
</gene>
<keyword evidence="4 5" id="KW-0472">Membrane</keyword>
<dbReference type="AlphaFoldDB" id="A0A916Z8G7"/>
<evidence type="ECO:0000256" key="4">
    <source>
        <dbReference type="ARBA" id="ARBA00023136"/>
    </source>
</evidence>
<keyword evidence="2 5" id="KW-0812">Transmembrane</keyword>
<dbReference type="EMBL" id="BMKK01000015">
    <property type="protein sequence ID" value="GGD79668.1"/>
    <property type="molecule type" value="Genomic_DNA"/>
</dbReference>
<evidence type="ECO:0008006" key="8">
    <source>
        <dbReference type="Google" id="ProtNLM"/>
    </source>
</evidence>
<evidence type="ECO:0000256" key="3">
    <source>
        <dbReference type="ARBA" id="ARBA00022989"/>
    </source>
</evidence>
<dbReference type="Pfam" id="PF13564">
    <property type="entry name" value="DoxX_2"/>
    <property type="match status" value="1"/>
</dbReference>
<evidence type="ECO:0000256" key="1">
    <source>
        <dbReference type="ARBA" id="ARBA00004141"/>
    </source>
</evidence>
<comment type="caution">
    <text evidence="6">The sequence shown here is derived from an EMBL/GenBank/DDBJ whole genome shotgun (WGS) entry which is preliminary data.</text>
</comment>
<reference evidence="6" key="1">
    <citation type="journal article" date="2014" name="Int. J. Syst. Evol. Microbiol.">
        <title>Complete genome sequence of Corynebacterium casei LMG S-19264T (=DSM 44701T), isolated from a smear-ripened cheese.</title>
        <authorList>
            <consortium name="US DOE Joint Genome Institute (JGI-PGF)"/>
            <person name="Walter F."/>
            <person name="Albersmeier A."/>
            <person name="Kalinowski J."/>
            <person name="Ruckert C."/>
        </authorList>
    </citation>
    <scope>NUCLEOTIDE SEQUENCE</scope>
    <source>
        <strain evidence="6">CGMCC 1.15958</strain>
    </source>
</reference>
<sequence>MNLKSILSWLFRVAAAIILLQTLYFKFTAHPESVELFTKLGVEPWGRVGTGIIELITGVLLLIPATAFVGGFLGMGLMAGAILSHLTVIGIESKGDGGQLFTLAIIVLVLSLLIQFLHKEQGITLFKRFFN</sequence>
<accession>A0A916Z8G7</accession>
<keyword evidence="7" id="KW-1185">Reference proteome</keyword>
<feature type="transmembrane region" description="Helical" evidence="5">
    <location>
        <begin position="45"/>
        <end position="63"/>
    </location>
</feature>
<evidence type="ECO:0000256" key="2">
    <source>
        <dbReference type="ARBA" id="ARBA00022692"/>
    </source>
</evidence>
<dbReference type="Proteomes" id="UP000609064">
    <property type="component" value="Unassembled WGS sequence"/>
</dbReference>
<evidence type="ECO:0000313" key="6">
    <source>
        <dbReference type="EMBL" id="GGD79668.1"/>
    </source>
</evidence>